<keyword evidence="5 8" id="KW-0812">Transmembrane</keyword>
<reference evidence="12" key="1">
    <citation type="submission" date="2017-09" db="EMBL/GenBank/DDBJ databases">
        <authorList>
            <person name="Feng G."/>
            <person name="Zhu H."/>
        </authorList>
    </citation>
    <scope>NUCLEOTIDE SEQUENCE [LARGE SCALE GENOMIC DNA]</scope>
    <source>
        <strain evidence="12">1PNM-20</strain>
    </source>
</reference>
<feature type="transmembrane region" description="Helical" evidence="8">
    <location>
        <begin position="244"/>
        <end position="261"/>
    </location>
</feature>
<gene>
    <name evidence="11" type="ORF">CKY28_12625</name>
</gene>
<dbReference type="OrthoDB" id="7463529at2"/>
<dbReference type="GO" id="GO:0016763">
    <property type="term" value="F:pentosyltransferase activity"/>
    <property type="evidence" value="ECO:0007669"/>
    <property type="project" value="TreeGrafter"/>
</dbReference>
<sequence length="476" mass="50213">MRAACWAALTLLFALLSLARPVDHDESQYVAATVLAAKGLLPYRDFAYLQTPLQPLLLAPVAWIAGAWTWPALRLVNAALGAVAVAGVHRAARESAGPGAALIAAALFAGCDVLLFSIGTARNDALPAALLASALPLVVRAEQERGTRTHAVLIGLLLAGAAAAKISYALPAAAYGLSSLARRRHHPPHVALGASLPAALVAWTYLLAPEGFVFGVLDFPVRAPLDWYADRPVKLSLAVKLLDAFKFLALGASLPALLLVARRLRPSALTVLLAAGLVAALLPTPTWRQYLLPALPPLFVLLAIRLHERPPGPAWRIALAVFAAAGLAPTVAALAGQGLFLAQAMRQSAAVRATLDRLAIRGPVATLSPQFLPAAGRLPTPEFATGPFYFRSDRLLGEVAERRLRLISRSRPRLPGSAVLVGGEGRHTSGSDLLDAQLAQVARQAGWREVPVPGTRFRVFTPPAYAAPRPVPHSNP</sequence>
<dbReference type="EMBL" id="NSLI01000004">
    <property type="protein sequence ID" value="PAX06913.1"/>
    <property type="molecule type" value="Genomic_DNA"/>
</dbReference>
<accession>A0A2A2SCH3</accession>
<keyword evidence="12" id="KW-1185">Reference proteome</keyword>
<proteinExistence type="predicted"/>
<evidence type="ECO:0000313" key="12">
    <source>
        <dbReference type="Proteomes" id="UP000218151"/>
    </source>
</evidence>
<evidence type="ECO:0000256" key="6">
    <source>
        <dbReference type="ARBA" id="ARBA00022989"/>
    </source>
</evidence>
<feature type="transmembrane region" description="Helical" evidence="8">
    <location>
        <begin position="318"/>
        <end position="342"/>
    </location>
</feature>
<evidence type="ECO:0000313" key="11">
    <source>
        <dbReference type="EMBL" id="PAX06913.1"/>
    </source>
</evidence>
<feature type="transmembrane region" description="Helical" evidence="8">
    <location>
        <begin position="189"/>
        <end position="208"/>
    </location>
</feature>
<organism evidence="11 12">
    <name type="scientific">Sphingomonas lenta</name>
    <dbReference type="NCBI Taxonomy" id="1141887"/>
    <lineage>
        <taxon>Bacteria</taxon>
        <taxon>Pseudomonadati</taxon>
        <taxon>Pseudomonadota</taxon>
        <taxon>Alphaproteobacteria</taxon>
        <taxon>Sphingomonadales</taxon>
        <taxon>Sphingomonadaceae</taxon>
        <taxon>Sphingomonas</taxon>
    </lineage>
</organism>
<dbReference type="PANTHER" id="PTHR33908:SF11">
    <property type="entry name" value="MEMBRANE PROTEIN"/>
    <property type="match status" value="1"/>
</dbReference>
<evidence type="ECO:0000256" key="1">
    <source>
        <dbReference type="ARBA" id="ARBA00004651"/>
    </source>
</evidence>
<feature type="transmembrane region" description="Helical" evidence="8">
    <location>
        <begin position="100"/>
        <end position="121"/>
    </location>
</feature>
<feature type="chain" id="PRO_5013195070" evidence="9">
    <location>
        <begin position="20"/>
        <end position="476"/>
    </location>
</feature>
<evidence type="ECO:0000256" key="4">
    <source>
        <dbReference type="ARBA" id="ARBA00022679"/>
    </source>
</evidence>
<dbReference type="InterPro" id="IPR050297">
    <property type="entry name" value="LipidA_mod_glycosyltrf_83"/>
</dbReference>
<dbReference type="InterPro" id="IPR038731">
    <property type="entry name" value="RgtA/B/C-like"/>
</dbReference>
<dbReference type="PANTHER" id="PTHR33908">
    <property type="entry name" value="MANNOSYLTRANSFERASE YKCB-RELATED"/>
    <property type="match status" value="1"/>
</dbReference>
<dbReference type="Pfam" id="PF13231">
    <property type="entry name" value="PMT_2"/>
    <property type="match status" value="1"/>
</dbReference>
<feature type="domain" description="Glycosyltransferase RgtA/B/C/D-like" evidence="10">
    <location>
        <begin position="51"/>
        <end position="200"/>
    </location>
</feature>
<evidence type="ECO:0000256" key="7">
    <source>
        <dbReference type="ARBA" id="ARBA00023136"/>
    </source>
</evidence>
<evidence type="ECO:0000259" key="10">
    <source>
        <dbReference type="Pfam" id="PF13231"/>
    </source>
</evidence>
<feature type="signal peptide" evidence="9">
    <location>
        <begin position="1"/>
        <end position="19"/>
    </location>
</feature>
<feature type="transmembrane region" description="Helical" evidence="8">
    <location>
        <begin position="152"/>
        <end position="177"/>
    </location>
</feature>
<keyword evidence="6 8" id="KW-1133">Transmembrane helix</keyword>
<keyword evidence="2" id="KW-1003">Cell membrane</keyword>
<keyword evidence="3" id="KW-0328">Glycosyltransferase</keyword>
<protein>
    <submittedName>
        <fullName evidence="11">DUF2029 domain-containing protein</fullName>
    </submittedName>
</protein>
<dbReference type="GO" id="GO:0005886">
    <property type="term" value="C:plasma membrane"/>
    <property type="evidence" value="ECO:0007669"/>
    <property type="project" value="UniProtKB-SubCell"/>
</dbReference>
<feature type="transmembrane region" description="Helical" evidence="8">
    <location>
        <begin position="268"/>
        <end position="284"/>
    </location>
</feature>
<dbReference type="RefSeq" id="WP_095998739.1">
    <property type="nucleotide sequence ID" value="NZ_NSLI01000004.1"/>
</dbReference>
<dbReference type="AlphaFoldDB" id="A0A2A2SCH3"/>
<name>A0A2A2SCH3_9SPHN</name>
<comment type="caution">
    <text evidence="11">The sequence shown here is derived from an EMBL/GenBank/DDBJ whole genome shotgun (WGS) entry which is preliminary data.</text>
</comment>
<evidence type="ECO:0000256" key="3">
    <source>
        <dbReference type="ARBA" id="ARBA00022676"/>
    </source>
</evidence>
<comment type="subcellular location">
    <subcellularLocation>
        <location evidence="1">Cell membrane</location>
        <topology evidence="1">Multi-pass membrane protein</topology>
    </subcellularLocation>
</comment>
<keyword evidence="9" id="KW-0732">Signal</keyword>
<keyword evidence="7 8" id="KW-0472">Membrane</keyword>
<evidence type="ECO:0000256" key="9">
    <source>
        <dbReference type="SAM" id="SignalP"/>
    </source>
</evidence>
<evidence type="ECO:0000256" key="5">
    <source>
        <dbReference type="ARBA" id="ARBA00022692"/>
    </source>
</evidence>
<dbReference type="Proteomes" id="UP000218151">
    <property type="component" value="Unassembled WGS sequence"/>
</dbReference>
<evidence type="ECO:0000256" key="2">
    <source>
        <dbReference type="ARBA" id="ARBA00022475"/>
    </source>
</evidence>
<evidence type="ECO:0000256" key="8">
    <source>
        <dbReference type="SAM" id="Phobius"/>
    </source>
</evidence>
<dbReference type="GO" id="GO:0009103">
    <property type="term" value="P:lipopolysaccharide biosynthetic process"/>
    <property type="evidence" value="ECO:0007669"/>
    <property type="project" value="UniProtKB-ARBA"/>
</dbReference>
<feature type="transmembrane region" description="Helical" evidence="8">
    <location>
        <begin position="60"/>
        <end position="88"/>
    </location>
</feature>
<keyword evidence="4" id="KW-0808">Transferase</keyword>